<keyword evidence="2" id="KW-1185">Reference proteome</keyword>
<sequence>MGPILKTPIAFLTLVERKILVFIKEPVKPSTSSPTLFLITPTLALTLAHLF</sequence>
<dbReference type="Proteomes" id="UP000694620">
    <property type="component" value="Chromosome 9"/>
</dbReference>
<proteinExistence type="predicted"/>
<reference evidence="1" key="1">
    <citation type="submission" date="2021-06" db="EMBL/GenBank/DDBJ databases">
        <authorList>
            <consortium name="Wellcome Sanger Institute Data Sharing"/>
        </authorList>
    </citation>
    <scope>NUCLEOTIDE SEQUENCE [LARGE SCALE GENOMIC DNA]</scope>
</reference>
<dbReference type="AlphaFoldDB" id="A0A8C4SG07"/>
<name>A0A8C4SG07_ERPCA</name>
<organism evidence="1 2">
    <name type="scientific">Erpetoichthys calabaricus</name>
    <name type="common">Rope fish</name>
    <name type="synonym">Calamoichthys calabaricus</name>
    <dbReference type="NCBI Taxonomy" id="27687"/>
    <lineage>
        <taxon>Eukaryota</taxon>
        <taxon>Metazoa</taxon>
        <taxon>Chordata</taxon>
        <taxon>Craniata</taxon>
        <taxon>Vertebrata</taxon>
        <taxon>Euteleostomi</taxon>
        <taxon>Actinopterygii</taxon>
        <taxon>Polypteriformes</taxon>
        <taxon>Polypteridae</taxon>
        <taxon>Erpetoichthys</taxon>
    </lineage>
</organism>
<reference evidence="1" key="3">
    <citation type="submission" date="2025-09" db="UniProtKB">
        <authorList>
            <consortium name="Ensembl"/>
        </authorList>
    </citation>
    <scope>IDENTIFICATION</scope>
</reference>
<dbReference type="Ensembl" id="ENSECRT00000016752.1">
    <property type="protein sequence ID" value="ENSECRP00000016459.1"/>
    <property type="gene ID" value="ENSECRG00000010960.1"/>
</dbReference>
<protein>
    <recommendedName>
        <fullName evidence="3">NADH dehydrogenase subunit 1</fullName>
    </recommendedName>
</protein>
<evidence type="ECO:0000313" key="1">
    <source>
        <dbReference type="Ensembl" id="ENSECRP00000016459.1"/>
    </source>
</evidence>
<evidence type="ECO:0008006" key="3">
    <source>
        <dbReference type="Google" id="ProtNLM"/>
    </source>
</evidence>
<reference evidence="1" key="2">
    <citation type="submission" date="2025-08" db="UniProtKB">
        <authorList>
            <consortium name="Ensembl"/>
        </authorList>
    </citation>
    <scope>IDENTIFICATION</scope>
</reference>
<evidence type="ECO:0000313" key="2">
    <source>
        <dbReference type="Proteomes" id="UP000694620"/>
    </source>
</evidence>
<accession>A0A8C4SG07</accession>